<accession>A0A2D4PK10</accession>
<reference evidence="1" key="2">
    <citation type="submission" date="2017-11" db="EMBL/GenBank/DDBJ databases">
        <title>Coralsnake Venomics: Analyses of Venom Gland Transcriptomes and Proteomes of Six Brazilian Taxa.</title>
        <authorList>
            <person name="Aird S.D."/>
            <person name="Jorge da Silva N."/>
            <person name="Qiu L."/>
            <person name="Villar-Briones A."/>
            <person name="Aparecida-Saddi V."/>
            <person name="Campos-Telles M.P."/>
            <person name="Grau M."/>
            <person name="Mikheyev A.S."/>
        </authorList>
    </citation>
    <scope>NUCLEOTIDE SEQUENCE</scope>
    <source>
        <tissue evidence="1">Venom_gland</tissue>
    </source>
</reference>
<sequence>MRICKVSRSTIRPHLQVFLSSDFFCLFVGGCLIATEHKEPLHQVFLNLRNFKRHGLQLPEFPSQHGWLWNSGCCSPYLLKCTEVEKHCFGWANLTFQQFSSLPQLSNDLGSPMALGCPVQSVLLF</sequence>
<dbReference type="AlphaFoldDB" id="A0A2D4PK10"/>
<evidence type="ECO:0000313" key="1">
    <source>
        <dbReference type="EMBL" id="LAB58352.1"/>
    </source>
</evidence>
<dbReference type="EMBL" id="IACN01072122">
    <property type="protein sequence ID" value="LAB58352.1"/>
    <property type="molecule type" value="Transcribed_RNA"/>
</dbReference>
<proteinExistence type="predicted"/>
<protein>
    <submittedName>
        <fullName evidence="1">Uncharacterized protein</fullName>
    </submittedName>
</protein>
<organism evidence="1">
    <name type="scientific">Micrurus surinamensis</name>
    <name type="common">Surinam coral snake</name>
    <dbReference type="NCBI Taxonomy" id="129470"/>
    <lineage>
        <taxon>Eukaryota</taxon>
        <taxon>Metazoa</taxon>
        <taxon>Chordata</taxon>
        <taxon>Craniata</taxon>
        <taxon>Vertebrata</taxon>
        <taxon>Euteleostomi</taxon>
        <taxon>Lepidosauria</taxon>
        <taxon>Squamata</taxon>
        <taxon>Bifurcata</taxon>
        <taxon>Unidentata</taxon>
        <taxon>Episquamata</taxon>
        <taxon>Toxicofera</taxon>
        <taxon>Serpentes</taxon>
        <taxon>Colubroidea</taxon>
        <taxon>Elapidae</taxon>
        <taxon>Elapinae</taxon>
        <taxon>Micrurus</taxon>
    </lineage>
</organism>
<reference evidence="1" key="1">
    <citation type="submission" date="2017-07" db="EMBL/GenBank/DDBJ databases">
        <authorList>
            <person name="Mikheyev A."/>
            <person name="Grau M."/>
        </authorList>
    </citation>
    <scope>NUCLEOTIDE SEQUENCE</scope>
    <source>
        <tissue evidence="1">Venom_gland</tissue>
    </source>
</reference>
<name>A0A2D4PK10_MICSU</name>